<organism evidence="3 4">
    <name type="scientific">Parapedobacter defluvii</name>
    <dbReference type="NCBI Taxonomy" id="2045106"/>
    <lineage>
        <taxon>Bacteria</taxon>
        <taxon>Pseudomonadati</taxon>
        <taxon>Bacteroidota</taxon>
        <taxon>Sphingobacteriia</taxon>
        <taxon>Sphingobacteriales</taxon>
        <taxon>Sphingobacteriaceae</taxon>
        <taxon>Parapedobacter</taxon>
    </lineage>
</organism>
<feature type="chain" id="PRO_5046849028" description="DUF4082 domain-containing protein" evidence="1">
    <location>
        <begin position="27"/>
        <end position="204"/>
    </location>
</feature>
<comment type="caution">
    <text evidence="3">The sequence shown here is derived from an EMBL/GenBank/DDBJ whole genome shotgun (WGS) entry which is preliminary data.</text>
</comment>
<dbReference type="InterPro" id="IPR025141">
    <property type="entry name" value="DUF4082"/>
</dbReference>
<dbReference type="Pfam" id="PF13313">
    <property type="entry name" value="DUF4082"/>
    <property type="match status" value="1"/>
</dbReference>
<keyword evidence="1" id="KW-0732">Signal</keyword>
<name>A0ABQ1MYT2_9SPHI</name>
<dbReference type="Proteomes" id="UP000597338">
    <property type="component" value="Unassembled WGS sequence"/>
</dbReference>
<evidence type="ECO:0000313" key="3">
    <source>
        <dbReference type="EMBL" id="GGC49290.1"/>
    </source>
</evidence>
<proteinExistence type="predicted"/>
<feature type="signal peptide" evidence="1">
    <location>
        <begin position="1"/>
        <end position="26"/>
    </location>
</feature>
<accession>A0ABQ1MYT2</accession>
<protein>
    <recommendedName>
        <fullName evidence="2">DUF4082 domain-containing protein</fullName>
    </recommendedName>
</protein>
<feature type="domain" description="DUF4082" evidence="2">
    <location>
        <begin position="63"/>
        <end position="151"/>
    </location>
</feature>
<reference evidence="4" key="1">
    <citation type="journal article" date="2019" name="Int. J. Syst. Evol. Microbiol.">
        <title>The Global Catalogue of Microorganisms (GCM) 10K type strain sequencing project: providing services to taxonomists for standard genome sequencing and annotation.</title>
        <authorList>
            <consortium name="The Broad Institute Genomics Platform"/>
            <consortium name="The Broad Institute Genome Sequencing Center for Infectious Disease"/>
            <person name="Wu L."/>
            <person name="Ma J."/>
        </authorList>
    </citation>
    <scope>NUCLEOTIDE SEQUENCE [LARGE SCALE GENOMIC DNA]</scope>
    <source>
        <strain evidence="4">CGMCC 1.15342</strain>
    </source>
</reference>
<evidence type="ECO:0000259" key="2">
    <source>
        <dbReference type="Pfam" id="PF13313"/>
    </source>
</evidence>
<evidence type="ECO:0000313" key="4">
    <source>
        <dbReference type="Proteomes" id="UP000597338"/>
    </source>
</evidence>
<dbReference type="EMBL" id="BMIK01000033">
    <property type="protein sequence ID" value="GGC49290.1"/>
    <property type="molecule type" value="Genomic_DNA"/>
</dbReference>
<sequence length="204" mass="22649">MIMTNLFKNHYAIVCTLLLGISMLMSCSKDDDTPAPKVYPEENPLTLYLSNSGFNQKATNFINSGTYEFGYSFKPKVKGKINAVTFRIPDNATNVKVTIWDAATKAPLRSVVIPNAVANTELRQAIEPLEISTDTEYLVSYNGRSWYKRQKTDGSIAAYPVEAGNILITGFRWGATTSADQKYPVTVSKDYYGGDLSIVFQQVD</sequence>
<keyword evidence="4" id="KW-1185">Reference proteome</keyword>
<gene>
    <name evidence="3" type="ORF">GCM10011386_46980</name>
</gene>
<evidence type="ECO:0000256" key="1">
    <source>
        <dbReference type="SAM" id="SignalP"/>
    </source>
</evidence>